<proteinExistence type="predicted"/>
<feature type="transmembrane region" description="Helical" evidence="1">
    <location>
        <begin position="183"/>
        <end position="202"/>
    </location>
</feature>
<evidence type="ECO:0000259" key="2">
    <source>
        <dbReference type="PROSITE" id="PS50076"/>
    </source>
</evidence>
<dbReference type="CDD" id="cd06257">
    <property type="entry name" value="DnaJ"/>
    <property type="match status" value="1"/>
</dbReference>
<organism evidence="3 4">
    <name type="scientific">Portunus trituberculatus</name>
    <name type="common">Swimming crab</name>
    <name type="synonym">Neptunus trituberculatus</name>
    <dbReference type="NCBI Taxonomy" id="210409"/>
    <lineage>
        <taxon>Eukaryota</taxon>
        <taxon>Metazoa</taxon>
        <taxon>Ecdysozoa</taxon>
        <taxon>Arthropoda</taxon>
        <taxon>Crustacea</taxon>
        <taxon>Multicrustacea</taxon>
        <taxon>Malacostraca</taxon>
        <taxon>Eumalacostraca</taxon>
        <taxon>Eucarida</taxon>
        <taxon>Decapoda</taxon>
        <taxon>Pleocyemata</taxon>
        <taxon>Brachyura</taxon>
        <taxon>Eubrachyura</taxon>
        <taxon>Portunoidea</taxon>
        <taxon>Portunidae</taxon>
        <taxon>Portuninae</taxon>
        <taxon>Portunus</taxon>
    </lineage>
</organism>
<dbReference type="SMART" id="SM00271">
    <property type="entry name" value="DnaJ"/>
    <property type="match status" value="1"/>
</dbReference>
<dbReference type="InterPro" id="IPR001623">
    <property type="entry name" value="DnaJ_domain"/>
</dbReference>
<keyword evidence="1" id="KW-0472">Membrane</keyword>
<comment type="caution">
    <text evidence="3">The sequence shown here is derived from an EMBL/GenBank/DDBJ whole genome shotgun (WGS) entry which is preliminary data.</text>
</comment>
<dbReference type="Proteomes" id="UP000324222">
    <property type="component" value="Unassembled WGS sequence"/>
</dbReference>
<dbReference type="PANTHER" id="PTHR44825:SF1">
    <property type="entry name" value="DNAJ HOMOLOG SUBFAMILY C MEMBER 4"/>
    <property type="match status" value="1"/>
</dbReference>
<sequence>MTCLSAAVWRGVEVSSARMQSDTGKHVMVGRRLLMGTCAWLRYTNPCAFSTQRILHQNHYEVLGLEKTCSPADIREQFIRLSKECHPDTNSASECHKQFVAINEAYSVLSKPGLRRAYDSELQARRVIPEMHTYGDIKTNAPMGNVVFQDDSLWEHRDKTEFYRNKDRPYYGVKGVKKLPNSYIAAGTVVFMVVGASFYMYIAKTSSDYTIEQLNIRDRLASQHHSAVRQRALANGNEVQMALLRQRLEESEHKK</sequence>
<dbReference type="PANTHER" id="PTHR44825">
    <property type="match status" value="1"/>
</dbReference>
<dbReference type="Pfam" id="PF00226">
    <property type="entry name" value="DnaJ"/>
    <property type="match status" value="1"/>
</dbReference>
<protein>
    <submittedName>
        <fullName evidence="3">DnaJ-like protein 60</fullName>
    </submittedName>
</protein>
<dbReference type="InterPro" id="IPR052763">
    <property type="entry name" value="DnaJ_C4"/>
</dbReference>
<gene>
    <name evidence="3" type="primary">DnaJ-60</name>
    <name evidence="3" type="ORF">E2C01_063899</name>
</gene>
<dbReference type="EMBL" id="VSRR010029804">
    <property type="protein sequence ID" value="MPC69669.1"/>
    <property type="molecule type" value="Genomic_DNA"/>
</dbReference>
<dbReference type="InterPro" id="IPR036869">
    <property type="entry name" value="J_dom_sf"/>
</dbReference>
<dbReference type="PROSITE" id="PS50076">
    <property type="entry name" value="DNAJ_2"/>
    <property type="match status" value="1"/>
</dbReference>
<dbReference type="SUPFAM" id="SSF46565">
    <property type="entry name" value="Chaperone J-domain"/>
    <property type="match status" value="1"/>
</dbReference>
<dbReference type="OrthoDB" id="6344572at2759"/>
<reference evidence="3 4" key="1">
    <citation type="submission" date="2019-05" db="EMBL/GenBank/DDBJ databases">
        <title>Another draft genome of Portunus trituberculatus and its Hox gene families provides insights of decapod evolution.</title>
        <authorList>
            <person name="Jeong J.-H."/>
            <person name="Song I."/>
            <person name="Kim S."/>
            <person name="Choi T."/>
            <person name="Kim D."/>
            <person name="Ryu S."/>
            <person name="Kim W."/>
        </authorList>
    </citation>
    <scope>NUCLEOTIDE SEQUENCE [LARGE SCALE GENOMIC DNA]</scope>
    <source>
        <tissue evidence="3">Muscle</tissue>
    </source>
</reference>
<dbReference type="Gene3D" id="1.10.287.110">
    <property type="entry name" value="DnaJ domain"/>
    <property type="match status" value="1"/>
</dbReference>
<name>A0A5B7HIW8_PORTR</name>
<evidence type="ECO:0000313" key="4">
    <source>
        <dbReference type="Proteomes" id="UP000324222"/>
    </source>
</evidence>
<evidence type="ECO:0000313" key="3">
    <source>
        <dbReference type="EMBL" id="MPC69669.1"/>
    </source>
</evidence>
<dbReference type="PRINTS" id="PR00625">
    <property type="entry name" value="JDOMAIN"/>
</dbReference>
<feature type="domain" description="J" evidence="2">
    <location>
        <begin position="58"/>
        <end position="122"/>
    </location>
</feature>
<keyword evidence="1" id="KW-0812">Transmembrane</keyword>
<dbReference type="AlphaFoldDB" id="A0A5B7HIW8"/>
<evidence type="ECO:0000256" key="1">
    <source>
        <dbReference type="SAM" id="Phobius"/>
    </source>
</evidence>
<accession>A0A5B7HIW8</accession>
<keyword evidence="4" id="KW-1185">Reference proteome</keyword>
<keyword evidence="1" id="KW-1133">Transmembrane helix</keyword>